<keyword evidence="10" id="KW-0393">Immunoglobulin domain</keyword>
<keyword evidence="7 13" id="KW-0472">Membrane</keyword>
<dbReference type="AlphaFoldDB" id="A0A7J7ENF8"/>
<dbReference type="SMART" id="SM00409">
    <property type="entry name" value="IG"/>
    <property type="match status" value="1"/>
</dbReference>
<feature type="domain" description="Ig-like" evidence="14">
    <location>
        <begin position="919"/>
        <end position="988"/>
    </location>
</feature>
<evidence type="ECO:0000313" key="16">
    <source>
        <dbReference type="Proteomes" id="UP000551758"/>
    </source>
</evidence>
<keyword evidence="4" id="KW-0430">Lectin</keyword>
<evidence type="ECO:0000256" key="6">
    <source>
        <dbReference type="ARBA" id="ARBA00022989"/>
    </source>
</evidence>
<comment type="caution">
    <text evidence="15">The sequence shown here is derived from an EMBL/GenBank/DDBJ whole genome shotgun (WGS) entry which is preliminary data.</text>
</comment>
<evidence type="ECO:0000259" key="14">
    <source>
        <dbReference type="PROSITE" id="PS50835"/>
    </source>
</evidence>
<dbReference type="GO" id="GO:0005886">
    <property type="term" value="C:plasma membrane"/>
    <property type="evidence" value="ECO:0007669"/>
    <property type="project" value="TreeGrafter"/>
</dbReference>
<dbReference type="PROSITE" id="PS50835">
    <property type="entry name" value="IG_LIKE"/>
    <property type="match status" value="1"/>
</dbReference>
<evidence type="ECO:0000256" key="1">
    <source>
        <dbReference type="ARBA" id="ARBA00004479"/>
    </source>
</evidence>
<dbReference type="InterPro" id="IPR013106">
    <property type="entry name" value="Ig_V-set"/>
</dbReference>
<keyword evidence="8" id="KW-1015">Disulfide bond</keyword>
<keyword evidence="5" id="KW-0130">Cell adhesion</keyword>
<dbReference type="Gene3D" id="2.60.40.10">
    <property type="entry name" value="Immunoglobulins"/>
    <property type="match status" value="3"/>
</dbReference>
<evidence type="ECO:0000256" key="12">
    <source>
        <dbReference type="SAM" id="MobiDB-lite"/>
    </source>
</evidence>
<evidence type="ECO:0000256" key="7">
    <source>
        <dbReference type="ARBA" id="ARBA00023136"/>
    </source>
</evidence>
<keyword evidence="16" id="KW-1185">Reference proteome</keyword>
<evidence type="ECO:0000256" key="5">
    <source>
        <dbReference type="ARBA" id="ARBA00022889"/>
    </source>
</evidence>
<evidence type="ECO:0000256" key="10">
    <source>
        <dbReference type="ARBA" id="ARBA00023319"/>
    </source>
</evidence>
<feature type="compositionally biased region" description="Polar residues" evidence="12">
    <location>
        <begin position="561"/>
        <end position="574"/>
    </location>
</feature>
<name>A0A7J7ENF8_DICBM</name>
<dbReference type="InterPro" id="IPR013783">
    <property type="entry name" value="Ig-like_fold"/>
</dbReference>
<dbReference type="InterPro" id="IPR003599">
    <property type="entry name" value="Ig_sub"/>
</dbReference>
<dbReference type="GO" id="GO:0007155">
    <property type="term" value="P:cell adhesion"/>
    <property type="evidence" value="ECO:0007669"/>
    <property type="project" value="UniProtKB-KW"/>
</dbReference>
<evidence type="ECO:0000256" key="4">
    <source>
        <dbReference type="ARBA" id="ARBA00022734"/>
    </source>
</evidence>
<organism evidence="15 16">
    <name type="scientific">Diceros bicornis minor</name>
    <name type="common">South-central black rhinoceros</name>
    <dbReference type="NCBI Taxonomy" id="77932"/>
    <lineage>
        <taxon>Eukaryota</taxon>
        <taxon>Metazoa</taxon>
        <taxon>Chordata</taxon>
        <taxon>Craniata</taxon>
        <taxon>Vertebrata</taxon>
        <taxon>Euteleostomi</taxon>
        <taxon>Mammalia</taxon>
        <taxon>Eutheria</taxon>
        <taxon>Laurasiatheria</taxon>
        <taxon>Perissodactyla</taxon>
        <taxon>Rhinocerotidae</taxon>
        <taxon>Diceros</taxon>
    </lineage>
</organism>
<dbReference type="Pfam" id="PF07686">
    <property type="entry name" value="V-set"/>
    <property type="match status" value="1"/>
</dbReference>
<evidence type="ECO:0000256" key="13">
    <source>
        <dbReference type="SAM" id="Phobius"/>
    </source>
</evidence>
<keyword evidence="3" id="KW-0732">Signal</keyword>
<evidence type="ECO:0000256" key="3">
    <source>
        <dbReference type="ARBA" id="ARBA00022729"/>
    </source>
</evidence>
<dbReference type="InterPro" id="IPR036179">
    <property type="entry name" value="Ig-like_dom_sf"/>
</dbReference>
<comment type="similarity">
    <text evidence="11">Belongs to the immunoglobulin superfamily. SIGLEC (sialic acid binding Ig-like lectin) family.</text>
</comment>
<dbReference type="Proteomes" id="UP000551758">
    <property type="component" value="Unassembled WGS sequence"/>
</dbReference>
<feature type="region of interest" description="Disordered" evidence="12">
    <location>
        <begin position="489"/>
        <end position="520"/>
    </location>
</feature>
<evidence type="ECO:0000256" key="9">
    <source>
        <dbReference type="ARBA" id="ARBA00023180"/>
    </source>
</evidence>
<keyword evidence="2 13" id="KW-0812">Transmembrane</keyword>
<feature type="region of interest" description="Disordered" evidence="12">
    <location>
        <begin position="648"/>
        <end position="692"/>
    </location>
</feature>
<evidence type="ECO:0000256" key="11">
    <source>
        <dbReference type="ARBA" id="ARBA00038361"/>
    </source>
</evidence>
<evidence type="ECO:0000256" key="8">
    <source>
        <dbReference type="ARBA" id="ARBA00023157"/>
    </source>
</evidence>
<dbReference type="PANTHER" id="PTHR12035">
    <property type="entry name" value="SIALIC ACID BINDING IMMUNOGLOBULIN-LIKE LECTIN"/>
    <property type="match status" value="1"/>
</dbReference>
<sequence length="1045" mass="112671">MTSRKWAPRIATEKPPALEVLSQGWDGTPLLGEVWGTVTQCSVVGAGPKPEASFRVTPQTLSPDPPLTHTPGVLIPGTLESGRPRNQTCSVPWACERDMLPIFSWTSDALTSLGPRTHLSLVLTLTPQPRDHSTNLACCEDVKIPVAGVTVEKTIQLNVVCAPENPENGVCLGHGTGEPGTRAGVIQGAIGGAAVTAPLALCLCLIFFIVKTRRKKAARTAVGVDDIHPAIGPDSPPQIHQHYTNHDRDKIFCHRFIIGSSIHPQLFTLLAPNWDLKPQLRLFRRAERYLSSRQDPVSAPWTAPAFPSLSGTGFSSLWVFSHFCMESSGVWLGGLSHSRAPTPTLSRHFLQLLAQAVLRPRVVKRQEVWNPPPLPTGITIHLSLLPTVQQTVQHHHPGCWPVSGAATMSIFRVTTREWSGNLQPRWDIPRDTPAPEQILCSLRELLRFLPGNPYVDEGTCAGGNQGPLHGTARSNDSCRAHRTTLLTFQLPEHLSHPPATSSLPPRAPTVPYSAGSSLTTPGRELLVQGQPSLSSAPQNARLNRWLTGAQGAGAVTGSARRGTSPSTGPWSQSCPGKCGRGEVRALQSSELVPGEAAELSGLACAVSTWDAWSRGCEQVRKPQDHSWGSPCDPLGLLIPPSLPFLPESSSSGCTGQLGSHKPTTVLPPSHTGPTGAGRALAPSESTPGGTDPLGHLEAVIGQAVPALLVWTAVREGKVMERELGAADGILLAVIQPSSGPHLEKTSQLLLLLLLPLLWAGSLAQDGRFQLRVKSVMVQEGLCVPVPCSVSYPPVGYTDSDPAYGYWANPSQDAPVATNNPDSKVQEETQGRFHLLWDPRSYNCSLYIRDARRRDTGTYFFKVERGAFVRYNYEENLLSVLVTGKEWGQGDDTWMESEVPQGRAGREKFFLILGGIQGYPSGQEAKGTLESGQPKNITCAVPRTCERGTPPTFSWIGDDLTSLGPKTPHSSVITLTPGLQDHGTNLTCQDGQVHEGSECWGGQALGYWVLGPASWLWGGRKEDTRLHHHPISNVLGEKSQHPPSCH</sequence>
<comment type="subcellular location">
    <subcellularLocation>
        <location evidence="1">Membrane</location>
        <topology evidence="1">Single-pass type I membrane protein</topology>
    </subcellularLocation>
</comment>
<evidence type="ECO:0000313" key="15">
    <source>
        <dbReference type="EMBL" id="KAF5917134.1"/>
    </source>
</evidence>
<feature type="transmembrane region" description="Helical" evidence="13">
    <location>
        <begin position="189"/>
        <end position="210"/>
    </location>
</feature>
<dbReference type="GO" id="GO:0030246">
    <property type="term" value="F:carbohydrate binding"/>
    <property type="evidence" value="ECO:0007669"/>
    <property type="project" value="UniProtKB-KW"/>
</dbReference>
<reference evidence="15 16" key="1">
    <citation type="journal article" date="2020" name="Mol. Biol. Evol.">
        <title>Interspecific Gene Flow and the Evolution of Specialization in Black and White Rhinoceros.</title>
        <authorList>
            <person name="Moodley Y."/>
            <person name="Westbury M.V."/>
            <person name="Russo I.M."/>
            <person name="Gopalakrishnan S."/>
            <person name="Rakotoarivelo A."/>
            <person name="Olsen R.A."/>
            <person name="Prost S."/>
            <person name="Tunstall T."/>
            <person name="Ryder O.A."/>
            <person name="Dalen L."/>
            <person name="Bruford M.W."/>
        </authorList>
    </citation>
    <scope>NUCLEOTIDE SEQUENCE [LARGE SCALE GENOMIC DNA]</scope>
    <source>
        <strain evidence="15">SBR-YM</strain>
        <tissue evidence="15">Skin</tissue>
    </source>
</reference>
<keyword evidence="9" id="KW-0325">Glycoprotein</keyword>
<dbReference type="GO" id="GO:0033691">
    <property type="term" value="F:sialic acid binding"/>
    <property type="evidence" value="ECO:0007669"/>
    <property type="project" value="TreeGrafter"/>
</dbReference>
<keyword evidence="6 13" id="KW-1133">Transmembrane helix</keyword>
<dbReference type="FunFam" id="2.60.40.10:FF:000829">
    <property type="entry name" value="Sialic acid-binding Ig-like lectin 8"/>
    <property type="match status" value="1"/>
</dbReference>
<accession>A0A7J7ENF8</accession>
<proteinExistence type="inferred from homology"/>
<dbReference type="PANTHER" id="PTHR12035:SF139">
    <property type="entry name" value="IG-LIKE DOMAIN-CONTAINING PROTEIN"/>
    <property type="match status" value="1"/>
</dbReference>
<dbReference type="EMBL" id="JACDTQ010002604">
    <property type="protein sequence ID" value="KAF5917134.1"/>
    <property type="molecule type" value="Genomic_DNA"/>
</dbReference>
<evidence type="ECO:0000256" key="2">
    <source>
        <dbReference type="ARBA" id="ARBA00022692"/>
    </source>
</evidence>
<dbReference type="InterPro" id="IPR007110">
    <property type="entry name" value="Ig-like_dom"/>
</dbReference>
<gene>
    <name evidence="15" type="ORF">HPG69_014066</name>
</gene>
<protein>
    <recommendedName>
        <fullName evidence="14">Ig-like domain-containing protein</fullName>
    </recommendedName>
</protein>
<feature type="region of interest" description="Disordered" evidence="12">
    <location>
        <begin position="551"/>
        <end position="575"/>
    </location>
</feature>
<dbReference type="SUPFAM" id="SSF48726">
    <property type="entry name" value="Immunoglobulin"/>
    <property type="match status" value="3"/>
</dbReference>
<dbReference type="InterPro" id="IPR051036">
    <property type="entry name" value="SIGLEC"/>
</dbReference>